<dbReference type="InterPro" id="IPR036010">
    <property type="entry name" value="2Fe-2S_ferredoxin-like_sf"/>
</dbReference>
<proteinExistence type="inferred from homology"/>
<dbReference type="EMBL" id="JAGTIS010000005">
    <property type="protein sequence ID" value="MBT8766723.1"/>
    <property type="molecule type" value="Genomic_DNA"/>
</dbReference>
<keyword evidence="3" id="KW-0479">Metal-binding</keyword>
<dbReference type="InterPro" id="IPR012675">
    <property type="entry name" value="Beta-grasp_dom_sf"/>
</dbReference>
<reference evidence="8 9" key="1">
    <citation type="submission" date="2021-04" db="EMBL/GenBank/DDBJ databases">
        <title>Pseudomonas boanensis sp. nov., a bacterium isolated from river water used for household purposes in Boane District, Mozambique.</title>
        <authorList>
            <person name="Nicklasson M."/>
            <person name="Martin-Rodriguez A.J."/>
            <person name="Thorell K."/>
            <person name="Neves L."/>
            <person name="Mussagy A."/>
            <person name="Rydberg H.A."/>
            <person name="Hernroth B."/>
            <person name="Svensson-Stadler L."/>
            <person name="Sjoling A."/>
        </authorList>
    </citation>
    <scope>NUCLEOTIDE SEQUENCE [LARGE SCALE GENOMIC DNA]</scope>
    <source>
        <strain evidence="8 9">DB1</strain>
    </source>
</reference>
<evidence type="ECO:0000256" key="3">
    <source>
        <dbReference type="ARBA" id="ARBA00022723"/>
    </source>
</evidence>
<dbReference type="SUPFAM" id="SSF54292">
    <property type="entry name" value="2Fe-2S ferredoxin-like"/>
    <property type="match status" value="1"/>
</dbReference>
<sequence>MITLTFVQPDDSRTQIQASSGANLMEVAVAHGIDGILADCGGNLVCGTCHVVVPERFQALLPEQSDMERDMLDCVPFPQPYTRLCCQITLEAAHDGLELQIPLVQR</sequence>
<dbReference type="PANTHER" id="PTHR23426:SF65">
    <property type="entry name" value="FERREDOXIN-2, MITOCHONDRIAL"/>
    <property type="match status" value="1"/>
</dbReference>
<evidence type="ECO:0000256" key="4">
    <source>
        <dbReference type="ARBA" id="ARBA00023004"/>
    </source>
</evidence>
<dbReference type="PRINTS" id="PR00355">
    <property type="entry name" value="ADRENODOXIN"/>
</dbReference>
<organism evidence="8 9">
    <name type="scientific">Metapseudomonas boanensis</name>
    <dbReference type="NCBI Taxonomy" id="2822138"/>
    <lineage>
        <taxon>Bacteria</taxon>
        <taxon>Pseudomonadati</taxon>
        <taxon>Pseudomonadota</taxon>
        <taxon>Gammaproteobacteria</taxon>
        <taxon>Pseudomonadales</taxon>
        <taxon>Pseudomonadaceae</taxon>
        <taxon>Metapseudomonas</taxon>
    </lineage>
</organism>
<dbReference type="Proteomes" id="UP001519667">
    <property type="component" value="Unassembled WGS sequence"/>
</dbReference>
<dbReference type="CDD" id="cd00207">
    <property type="entry name" value="fer2"/>
    <property type="match status" value="1"/>
</dbReference>
<comment type="cofactor">
    <cofactor evidence="6">
        <name>[2Fe-2S] cluster</name>
        <dbReference type="ChEBI" id="CHEBI:190135"/>
    </cofactor>
</comment>
<evidence type="ECO:0000256" key="2">
    <source>
        <dbReference type="ARBA" id="ARBA00022714"/>
    </source>
</evidence>
<feature type="domain" description="2Fe-2S ferredoxin-type" evidence="7">
    <location>
        <begin position="2"/>
        <end position="105"/>
    </location>
</feature>
<dbReference type="RefSeq" id="WP_215374020.1">
    <property type="nucleotide sequence ID" value="NZ_JAGTIS010000005.1"/>
</dbReference>
<gene>
    <name evidence="8" type="ORF">J7302_11405</name>
</gene>
<evidence type="ECO:0000256" key="5">
    <source>
        <dbReference type="ARBA" id="ARBA00023014"/>
    </source>
</evidence>
<dbReference type="Pfam" id="PF00111">
    <property type="entry name" value="Fer2"/>
    <property type="match status" value="1"/>
</dbReference>
<dbReference type="Gene3D" id="3.10.20.30">
    <property type="match status" value="1"/>
</dbReference>
<evidence type="ECO:0000256" key="1">
    <source>
        <dbReference type="ARBA" id="ARBA00010914"/>
    </source>
</evidence>
<keyword evidence="9" id="KW-1185">Reference proteome</keyword>
<evidence type="ECO:0000256" key="6">
    <source>
        <dbReference type="ARBA" id="ARBA00034078"/>
    </source>
</evidence>
<accession>A0ABS5XGA2</accession>
<evidence type="ECO:0000259" key="7">
    <source>
        <dbReference type="PROSITE" id="PS51085"/>
    </source>
</evidence>
<name>A0ABS5XGA2_9GAMM</name>
<comment type="similarity">
    <text evidence="1">Belongs to the adrenodoxin/putidaredoxin family.</text>
</comment>
<keyword evidence="2" id="KW-0001">2Fe-2S</keyword>
<keyword evidence="4" id="KW-0408">Iron</keyword>
<dbReference type="InterPro" id="IPR001055">
    <property type="entry name" value="Adrenodoxin-like"/>
</dbReference>
<keyword evidence="5" id="KW-0411">Iron-sulfur</keyword>
<dbReference type="PROSITE" id="PS51085">
    <property type="entry name" value="2FE2S_FER_2"/>
    <property type="match status" value="1"/>
</dbReference>
<evidence type="ECO:0000313" key="9">
    <source>
        <dbReference type="Proteomes" id="UP001519667"/>
    </source>
</evidence>
<protein>
    <submittedName>
        <fullName evidence="8">2Fe-2S iron-sulfur cluster binding domain-containing protein</fullName>
    </submittedName>
</protein>
<dbReference type="PANTHER" id="PTHR23426">
    <property type="entry name" value="FERREDOXIN/ADRENODOXIN"/>
    <property type="match status" value="1"/>
</dbReference>
<evidence type="ECO:0000313" key="8">
    <source>
        <dbReference type="EMBL" id="MBT8766723.1"/>
    </source>
</evidence>
<dbReference type="InterPro" id="IPR001041">
    <property type="entry name" value="2Fe-2S_ferredoxin-type"/>
</dbReference>
<comment type="caution">
    <text evidence="8">The sequence shown here is derived from an EMBL/GenBank/DDBJ whole genome shotgun (WGS) entry which is preliminary data.</text>
</comment>